<dbReference type="RefSeq" id="WP_345021472.1">
    <property type="nucleotide sequence ID" value="NZ_BAABDO010000035.1"/>
</dbReference>
<protein>
    <recommendedName>
        <fullName evidence="3">FXSXX-COOH protein</fullName>
    </recommendedName>
</protein>
<evidence type="ECO:0000313" key="1">
    <source>
        <dbReference type="EMBL" id="GAA4140941.1"/>
    </source>
</evidence>
<comment type="caution">
    <text evidence="1">The sequence shown here is derived from an EMBL/GenBank/DDBJ whole genome shotgun (WGS) entry which is preliminary data.</text>
</comment>
<organism evidence="1 2">
    <name type="scientific">Actinomadura keratinilytica</name>
    <dbReference type="NCBI Taxonomy" id="547461"/>
    <lineage>
        <taxon>Bacteria</taxon>
        <taxon>Bacillati</taxon>
        <taxon>Actinomycetota</taxon>
        <taxon>Actinomycetes</taxon>
        <taxon>Streptosporangiales</taxon>
        <taxon>Thermomonosporaceae</taxon>
        <taxon>Actinomadura</taxon>
    </lineage>
</organism>
<keyword evidence="2" id="KW-1185">Reference proteome</keyword>
<accession>A0ABP7YT51</accession>
<dbReference type="Proteomes" id="UP001500266">
    <property type="component" value="Unassembled WGS sequence"/>
</dbReference>
<evidence type="ECO:0008006" key="3">
    <source>
        <dbReference type="Google" id="ProtNLM"/>
    </source>
</evidence>
<sequence length="50" mass="5484">MITTTPTRSTADSTKVRPTSLSAALRETTAKREADLIRFRTCCADPRASK</sequence>
<gene>
    <name evidence="1" type="ORF">GCM10022416_28540</name>
</gene>
<evidence type="ECO:0000313" key="2">
    <source>
        <dbReference type="Proteomes" id="UP001500266"/>
    </source>
</evidence>
<proteinExistence type="predicted"/>
<reference evidence="2" key="1">
    <citation type="journal article" date="2019" name="Int. J. Syst. Evol. Microbiol.">
        <title>The Global Catalogue of Microorganisms (GCM) 10K type strain sequencing project: providing services to taxonomists for standard genome sequencing and annotation.</title>
        <authorList>
            <consortium name="The Broad Institute Genomics Platform"/>
            <consortium name="The Broad Institute Genome Sequencing Center for Infectious Disease"/>
            <person name="Wu L."/>
            <person name="Ma J."/>
        </authorList>
    </citation>
    <scope>NUCLEOTIDE SEQUENCE [LARGE SCALE GENOMIC DNA]</scope>
    <source>
        <strain evidence="2">JCM 17316</strain>
    </source>
</reference>
<name>A0ABP7YT51_9ACTN</name>
<dbReference type="EMBL" id="BAABDO010000035">
    <property type="protein sequence ID" value="GAA4140941.1"/>
    <property type="molecule type" value="Genomic_DNA"/>
</dbReference>